<evidence type="ECO:0000313" key="2">
    <source>
        <dbReference type="EMBL" id="GBM63498.1"/>
    </source>
</evidence>
<protein>
    <submittedName>
        <fullName evidence="2">Uncharacterized protein</fullName>
    </submittedName>
</protein>
<dbReference type="AlphaFoldDB" id="A0A4Y2HDZ4"/>
<sequence length="90" mass="10129">MPNPFLQFHFAETFIHLAPETNGREMGRRQKPRSCPEWAALKIGERVPSSGIKCKKNDPSVNEPRSSHSEMSPKSLPGLDLGSSKRLERN</sequence>
<dbReference type="Proteomes" id="UP000499080">
    <property type="component" value="Unassembled WGS sequence"/>
</dbReference>
<organism evidence="2 3">
    <name type="scientific">Araneus ventricosus</name>
    <name type="common">Orbweaver spider</name>
    <name type="synonym">Epeira ventricosa</name>
    <dbReference type="NCBI Taxonomy" id="182803"/>
    <lineage>
        <taxon>Eukaryota</taxon>
        <taxon>Metazoa</taxon>
        <taxon>Ecdysozoa</taxon>
        <taxon>Arthropoda</taxon>
        <taxon>Chelicerata</taxon>
        <taxon>Arachnida</taxon>
        <taxon>Araneae</taxon>
        <taxon>Araneomorphae</taxon>
        <taxon>Entelegynae</taxon>
        <taxon>Araneoidea</taxon>
        <taxon>Araneidae</taxon>
        <taxon>Araneus</taxon>
    </lineage>
</organism>
<gene>
    <name evidence="2" type="ORF">AVEN_87337_1</name>
</gene>
<reference evidence="2 3" key="1">
    <citation type="journal article" date="2019" name="Sci. Rep.">
        <title>Orb-weaving spider Araneus ventricosus genome elucidates the spidroin gene catalogue.</title>
        <authorList>
            <person name="Kono N."/>
            <person name="Nakamura H."/>
            <person name="Ohtoshi R."/>
            <person name="Moran D.A.P."/>
            <person name="Shinohara A."/>
            <person name="Yoshida Y."/>
            <person name="Fujiwara M."/>
            <person name="Mori M."/>
            <person name="Tomita M."/>
            <person name="Arakawa K."/>
        </authorList>
    </citation>
    <scope>NUCLEOTIDE SEQUENCE [LARGE SCALE GENOMIC DNA]</scope>
</reference>
<feature type="region of interest" description="Disordered" evidence="1">
    <location>
        <begin position="49"/>
        <end position="90"/>
    </location>
</feature>
<evidence type="ECO:0000313" key="3">
    <source>
        <dbReference type="Proteomes" id="UP000499080"/>
    </source>
</evidence>
<evidence type="ECO:0000256" key="1">
    <source>
        <dbReference type="SAM" id="MobiDB-lite"/>
    </source>
</evidence>
<keyword evidence="3" id="KW-1185">Reference proteome</keyword>
<accession>A0A4Y2HDZ4</accession>
<name>A0A4Y2HDZ4_ARAVE</name>
<comment type="caution">
    <text evidence="2">The sequence shown here is derived from an EMBL/GenBank/DDBJ whole genome shotgun (WGS) entry which is preliminary data.</text>
</comment>
<dbReference type="EMBL" id="BGPR01001871">
    <property type="protein sequence ID" value="GBM63498.1"/>
    <property type="molecule type" value="Genomic_DNA"/>
</dbReference>
<proteinExistence type="predicted"/>
<feature type="compositionally biased region" description="Polar residues" evidence="1">
    <location>
        <begin position="59"/>
        <end position="72"/>
    </location>
</feature>